<evidence type="ECO:0000259" key="4">
    <source>
        <dbReference type="Pfam" id="PF00534"/>
    </source>
</evidence>
<name>A0A9X1B879_9GAMM</name>
<comment type="similarity">
    <text evidence="1">Belongs to the glycosyltransferase group 1 family. Glycosyltransferase 4 subfamily.</text>
</comment>
<evidence type="ECO:0000313" key="6">
    <source>
        <dbReference type="EMBL" id="MBK1643671.1"/>
    </source>
</evidence>
<dbReference type="PANTHER" id="PTHR12526:SF640">
    <property type="entry name" value="COLANIC ACID BIOSYNTHESIS GLYCOSYLTRANSFERASE WCAL-RELATED"/>
    <property type="match status" value="1"/>
</dbReference>
<comment type="caution">
    <text evidence="6">The sequence shown here is derived from an EMBL/GenBank/DDBJ whole genome shotgun (WGS) entry which is preliminary data.</text>
</comment>
<feature type="domain" description="Glycosyl transferase family 1" evidence="4">
    <location>
        <begin position="175"/>
        <end position="314"/>
    </location>
</feature>
<dbReference type="Gene3D" id="3.40.50.2000">
    <property type="entry name" value="Glycogen Phosphorylase B"/>
    <property type="match status" value="2"/>
</dbReference>
<keyword evidence="7" id="KW-1185">Reference proteome</keyword>
<dbReference type="EMBL" id="NRSD01000002">
    <property type="protein sequence ID" value="MBK1643671.1"/>
    <property type="molecule type" value="Genomic_DNA"/>
</dbReference>
<keyword evidence="3 6" id="KW-0808">Transferase</keyword>
<evidence type="ECO:0000259" key="5">
    <source>
        <dbReference type="Pfam" id="PF13439"/>
    </source>
</evidence>
<dbReference type="AlphaFoldDB" id="A0A9X1B879"/>
<protein>
    <submittedName>
        <fullName evidence="6">Glycosyl transferase</fullName>
    </submittedName>
</protein>
<proteinExistence type="inferred from homology"/>
<dbReference type="InterPro" id="IPR028098">
    <property type="entry name" value="Glyco_trans_4-like_N"/>
</dbReference>
<sequence length="350" mass="38563">MPRLVYVLHSGNLYGTERMALATLEGLRDDFSPLLCSPAGPVIAEAQQRGVATCVFENPRDLAQILRRELAQHRDVCFAATAVTHSVLFAALNLFYRRRGVHVHMVHGGTDERDSYGRKKVLNGMGSIFVAVSDYVRERLIANGARAARIRVIENFLSPEDVATRPRRPPFSRPGVRRVLVVSRIDPIKRVDLLLECLDRHADLNALNVRILGTGWDLEALRERARATHPNVTFVGFSDQVPRELAEADLLLHLCPVEPFGLALLEAMAAGLPVLVPNSGGAGSLIEDGVSGLHFHANDADDLARRLVELRTAEAAMLNQLVAAADRQLASRFSAAARIEDYRRLFHGVV</sequence>
<organism evidence="6 7">
    <name type="scientific">Thiocapsa imhoffii</name>
    <dbReference type="NCBI Taxonomy" id="382777"/>
    <lineage>
        <taxon>Bacteria</taxon>
        <taxon>Pseudomonadati</taxon>
        <taxon>Pseudomonadota</taxon>
        <taxon>Gammaproteobacteria</taxon>
        <taxon>Chromatiales</taxon>
        <taxon>Chromatiaceae</taxon>
        <taxon>Thiocapsa</taxon>
    </lineage>
</organism>
<dbReference type="InterPro" id="IPR001296">
    <property type="entry name" value="Glyco_trans_1"/>
</dbReference>
<dbReference type="Pfam" id="PF00534">
    <property type="entry name" value="Glycos_transf_1"/>
    <property type="match status" value="1"/>
</dbReference>
<reference evidence="6 7" key="1">
    <citation type="journal article" date="2020" name="Microorganisms">
        <title>Osmotic Adaptation and Compatible Solute Biosynthesis of Phototrophic Bacteria as Revealed from Genome Analyses.</title>
        <authorList>
            <person name="Imhoff J.F."/>
            <person name="Rahn T."/>
            <person name="Kunzel S."/>
            <person name="Keller A."/>
            <person name="Neulinger S.C."/>
        </authorList>
    </citation>
    <scope>NUCLEOTIDE SEQUENCE [LARGE SCALE GENOMIC DNA]</scope>
    <source>
        <strain evidence="6 7">DSM 21303</strain>
    </source>
</reference>
<dbReference type="GO" id="GO:1901135">
    <property type="term" value="P:carbohydrate derivative metabolic process"/>
    <property type="evidence" value="ECO:0007669"/>
    <property type="project" value="UniProtKB-ARBA"/>
</dbReference>
<accession>A0A9X1B879</accession>
<dbReference type="Pfam" id="PF13439">
    <property type="entry name" value="Glyco_transf_4"/>
    <property type="match status" value="1"/>
</dbReference>
<dbReference type="Proteomes" id="UP001138802">
    <property type="component" value="Unassembled WGS sequence"/>
</dbReference>
<dbReference type="SUPFAM" id="SSF53756">
    <property type="entry name" value="UDP-Glycosyltransferase/glycogen phosphorylase"/>
    <property type="match status" value="1"/>
</dbReference>
<evidence type="ECO:0000313" key="7">
    <source>
        <dbReference type="Proteomes" id="UP001138802"/>
    </source>
</evidence>
<dbReference type="PANTHER" id="PTHR12526">
    <property type="entry name" value="GLYCOSYLTRANSFERASE"/>
    <property type="match status" value="1"/>
</dbReference>
<dbReference type="CDD" id="cd03801">
    <property type="entry name" value="GT4_PimA-like"/>
    <property type="match status" value="1"/>
</dbReference>
<evidence type="ECO:0000256" key="1">
    <source>
        <dbReference type="ARBA" id="ARBA00009481"/>
    </source>
</evidence>
<evidence type="ECO:0000256" key="2">
    <source>
        <dbReference type="ARBA" id="ARBA00022676"/>
    </source>
</evidence>
<keyword evidence="2" id="KW-0328">Glycosyltransferase</keyword>
<gene>
    <name evidence="6" type="ORF">CKO25_03145</name>
</gene>
<feature type="domain" description="Glycosyltransferase subfamily 4-like N-terminal" evidence="5">
    <location>
        <begin position="56"/>
        <end position="159"/>
    </location>
</feature>
<dbReference type="RefSeq" id="WP_200386478.1">
    <property type="nucleotide sequence ID" value="NZ_NRSD01000002.1"/>
</dbReference>
<dbReference type="GO" id="GO:0016757">
    <property type="term" value="F:glycosyltransferase activity"/>
    <property type="evidence" value="ECO:0007669"/>
    <property type="project" value="UniProtKB-KW"/>
</dbReference>
<evidence type="ECO:0000256" key="3">
    <source>
        <dbReference type="ARBA" id="ARBA00022679"/>
    </source>
</evidence>